<evidence type="ECO:0000313" key="4">
    <source>
        <dbReference type="Proteomes" id="UP000005101"/>
    </source>
</evidence>
<feature type="transmembrane region" description="Helical" evidence="2">
    <location>
        <begin position="34"/>
        <end position="52"/>
    </location>
</feature>
<dbReference type="Proteomes" id="UP000005101">
    <property type="component" value="Unassembled WGS sequence"/>
</dbReference>
<proteinExistence type="predicted"/>
<dbReference type="EMBL" id="EQ973214">
    <property type="protein sequence ID" value="EFR53951.1"/>
    <property type="molecule type" value="Genomic_DNA"/>
</dbReference>
<keyword evidence="2" id="KW-0812">Transmembrane</keyword>
<keyword evidence="4" id="KW-1185">Reference proteome</keyword>
<evidence type="ECO:0000256" key="1">
    <source>
        <dbReference type="SAM" id="MobiDB-lite"/>
    </source>
</evidence>
<evidence type="ECO:0000256" key="2">
    <source>
        <dbReference type="SAM" id="Phobius"/>
    </source>
</evidence>
<keyword evidence="2" id="KW-1133">Transmembrane helix</keyword>
<keyword evidence="2" id="KW-0472">Membrane</keyword>
<reference evidence="3 4" key="1">
    <citation type="submission" date="2008-12" db="EMBL/GenBank/DDBJ databases">
        <title>Annotation of Bacteroides fragilis strain 3_1_12.</title>
        <authorList>
            <consortium name="The Broad Institute Genome Sequencing Platform"/>
            <person name="Ward D."/>
            <person name="Young S.K."/>
            <person name="Kodira C.D."/>
            <person name="Zeng Q."/>
            <person name="Koehrsen M."/>
            <person name="Alvarado L."/>
            <person name="Berlin A."/>
            <person name="Borenstein D."/>
            <person name="Chen Z."/>
            <person name="Engels R."/>
            <person name="Freedman E."/>
            <person name="Gellesch M."/>
            <person name="Goldberg J."/>
            <person name="Griggs A."/>
            <person name="Gujja S."/>
            <person name="Heiman D."/>
            <person name="Hepburn T."/>
            <person name="Howarth C."/>
            <person name="Jen D."/>
            <person name="Larson L."/>
            <person name="Lewis B."/>
            <person name="Mehta T."/>
            <person name="Park D."/>
            <person name="Pearson M."/>
            <person name="Roberts A."/>
            <person name="Saif S."/>
            <person name="Shea T."/>
            <person name="Shenoy N."/>
            <person name="Sisk P."/>
            <person name="Stolte C."/>
            <person name="Sykes S."/>
            <person name="Walk T."/>
            <person name="White J."/>
            <person name="Yandava C."/>
            <person name="Allen-Vercoe E."/>
            <person name="Strauss J."/>
            <person name="Ambrose C."/>
            <person name="Lander E."/>
            <person name="Nusbaum C."/>
            <person name="Galagan J."/>
            <person name="Birren B."/>
        </authorList>
    </citation>
    <scope>NUCLEOTIDE SEQUENCE [LARGE SCALE GENOMIC DNA]</scope>
    <source>
        <strain evidence="3 4">3_1_12</strain>
    </source>
</reference>
<sequence length="55" mass="6615">MSVTNHSLLAQKRKTDNHSQCQNDQRDKNYLNDLFGLFFFFLAVCYFFLILTHNR</sequence>
<protein>
    <submittedName>
        <fullName evidence="3">Uncharacterized protein</fullName>
    </submittedName>
</protein>
<feature type="region of interest" description="Disordered" evidence="1">
    <location>
        <begin position="1"/>
        <end position="24"/>
    </location>
</feature>
<organism evidence="3 4">
    <name type="scientific">Bacteroides fragilis 3_1_12</name>
    <dbReference type="NCBI Taxonomy" id="457424"/>
    <lineage>
        <taxon>Bacteria</taxon>
        <taxon>Pseudomonadati</taxon>
        <taxon>Bacteroidota</taxon>
        <taxon>Bacteroidia</taxon>
        <taxon>Bacteroidales</taxon>
        <taxon>Bacteroidaceae</taxon>
        <taxon>Bacteroides</taxon>
    </lineage>
</organism>
<name>A0ABN0BM00_BACFG</name>
<accession>A0ABN0BM00</accession>
<evidence type="ECO:0000313" key="3">
    <source>
        <dbReference type="EMBL" id="EFR53951.1"/>
    </source>
</evidence>
<gene>
    <name evidence="3" type="ORF">BFAG_02648</name>
</gene>